<dbReference type="OrthoDB" id="9762335at2"/>
<evidence type="ECO:0000256" key="4">
    <source>
        <dbReference type="ARBA" id="ARBA00017470"/>
    </source>
</evidence>
<organism evidence="10 11">
    <name type="scientific">Bradyrhizobium lablabi</name>
    <dbReference type="NCBI Taxonomy" id="722472"/>
    <lineage>
        <taxon>Bacteria</taxon>
        <taxon>Pseudomonadati</taxon>
        <taxon>Pseudomonadota</taxon>
        <taxon>Alphaproteobacteria</taxon>
        <taxon>Hyphomicrobiales</taxon>
        <taxon>Nitrobacteraceae</taxon>
        <taxon>Bradyrhizobium</taxon>
    </lineage>
</organism>
<evidence type="ECO:0000256" key="2">
    <source>
        <dbReference type="ARBA" id="ARBA00008520"/>
    </source>
</evidence>
<dbReference type="RefSeq" id="WP_057859998.1">
    <property type="nucleotide sequence ID" value="NZ_LLYB01000081.1"/>
</dbReference>
<dbReference type="SUPFAM" id="SSF53850">
    <property type="entry name" value="Periplasmic binding protein-like II"/>
    <property type="match status" value="1"/>
</dbReference>
<keyword evidence="7" id="KW-0574">Periplasm</keyword>
<evidence type="ECO:0000256" key="3">
    <source>
        <dbReference type="ARBA" id="ARBA00011557"/>
    </source>
</evidence>
<evidence type="ECO:0000313" key="11">
    <source>
        <dbReference type="Proteomes" id="UP000051660"/>
    </source>
</evidence>
<comment type="subcellular location">
    <subcellularLocation>
        <location evidence="1">Periplasm</location>
    </subcellularLocation>
</comment>
<evidence type="ECO:0000256" key="6">
    <source>
        <dbReference type="ARBA" id="ARBA00022729"/>
    </source>
</evidence>
<dbReference type="CDD" id="cd14748">
    <property type="entry name" value="PBP2_UgpB"/>
    <property type="match status" value="1"/>
</dbReference>
<sequence length="446" mass="49677">MNRKTAFIAALFGVLAFAAPAQAARVEVQWWHAMSGVLGDRLNELVEKFNASQDKYTVVAVAKGNYDEVTNGVIAAYRAKRPPEMVQIAERGYMTMLLSGAIVPVQELMDQKGYKIDWPDFIKPVASFWSYKGRMSAMPFNSSTPIFWYNKEHFRKAGFDKPADTWQELEAQLYAIKAKGVSECGSVLPGDFYWSLLENYSAINNQPYGTLANGFDGLGTEFVYNKTKVVSQVARLKKWLDDGVLQIAGQGFSPEQLFTSGRCSTFVNSTASHGNIERNAKIEWGATFLPHENDVNPPLNSTIGGGAIWVLKGHTPERYDAVAAFLDFVAQPETQVWWHGATGYVPATNKAYGLARERGYYKDHPTREIAVLQLSRGTPSENSRGFRFGNFVQTMLAQRTEVEAVFTGQKQPQQAMDDAVKRGNEILRQFEKLNAGKDTEADGKSK</sequence>
<name>A0A0R3MPM2_9BRAD</name>
<dbReference type="PANTHER" id="PTHR43649:SF31">
    <property type="entry name" value="SN-GLYCEROL-3-PHOSPHATE-BINDING PERIPLASMIC PROTEIN UGPB"/>
    <property type="match status" value="1"/>
</dbReference>
<feature type="chain" id="PRO_5006444428" description="sn-glycerol-3-phosphate-binding periplasmic protein UgpB" evidence="9">
    <location>
        <begin position="24"/>
        <end position="446"/>
    </location>
</feature>
<dbReference type="GO" id="GO:0042597">
    <property type="term" value="C:periplasmic space"/>
    <property type="evidence" value="ECO:0007669"/>
    <property type="project" value="UniProtKB-SubCell"/>
</dbReference>
<dbReference type="EMBL" id="LLYB01000081">
    <property type="protein sequence ID" value="KRR21534.1"/>
    <property type="molecule type" value="Genomic_DNA"/>
</dbReference>
<dbReference type="PANTHER" id="PTHR43649">
    <property type="entry name" value="ARABINOSE-BINDING PROTEIN-RELATED"/>
    <property type="match status" value="1"/>
</dbReference>
<evidence type="ECO:0000256" key="9">
    <source>
        <dbReference type="SAM" id="SignalP"/>
    </source>
</evidence>
<feature type="signal peptide" evidence="9">
    <location>
        <begin position="1"/>
        <end position="23"/>
    </location>
</feature>
<comment type="subunit">
    <text evidence="3">The complex is composed of two ATP-binding proteins (UgpC), two transmembrane proteins (UgpA and UgpE) and a solute-binding protein (UgpB).</text>
</comment>
<dbReference type="Pfam" id="PF13416">
    <property type="entry name" value="SBP_bac_8"/>
    <property type="match status" value="1"/>
</dbReference>
<proteinExistence type="inferred from homology"/>
<dbReference type="AlphaFoldDB" id="A0A0R3MPM2"/>
<dbReference type="InterPro" id="IPR050490">
    <property type="entry name" value="Bact_solute-bd_prot1"/>
</dbReference>
<evidence type="ECO:0000313" key="10">
    <source>
        <dbReference type="EMBL" id="KRR21534.1"/>
    </source>
</evidence>
<evidence type="ECO:0000256" key="1">
    <source>
        <dbReference type="ARBA" id="ARBA00004418"/>
    </source>
</evidence>
<comment type="function">
    <text evidence="8">Part of the ABC transporter complex UgpBAEC involved in sn-glycerol-3-phosphate (G3P) import. Binds G3P.</text>
</comment>
<comment type="similarity">
    <text evidence="2">Belongs to the bacterial solute-binding protein 1 family.</text>
</comment>
<keyword evidence="6 9" id="KW-0732">Signal</keyword>
<dbReference type="Gene3D" id="3.40.190.10">
    <property type="entry name" value="Periplasmic binding protein-like II"/>
    <property type="match status" value="2"/>
</dbReference>
<dbReference type="Proteomes" id="UP000051660">
    <property type="component" value="Unassembled WGS sequence"/>
</dbReference>
<gene>
    <name evidence="10" type="ORF">CQ14_07885</name>
</gene>
<protein>
    <recommendedName>
        <fullName evidence="4">sn-glycerol-3-phosphate-binding periplasmic protein UgpB</fullName>
    </recommendedName>
</protein>
<keyword evidence="5" id="KW-0813">Transport</keyword>
<evidence type="ECO:0000256" key="7">
    <source>
        <dbReference type="ARBA" id="ARBA00022764"/>
    </source>
</evidence>
<comment type="caution">
    <text evidence="10">The sequence shown here is derived from an EMBL/GenBank/DDBJ whole genome shotgun (WGS) entry which is preliminary data.</text>
</comment>
<dbReference type="InterPro" id="IPR006059">
    <property type="entry name" value="SBP"/>
</dbReference>
<evidence type="ECO:0000256" key="8">
    <source>
        <dbReference type="ARBA" id="ARBA00034473"/>
    </source>
</evidence>
<reference evidence="10 11" key="1">
    <citation type="submission" date="2014-03" db="EMBL/GenBank/DDBJ databases">
        <title>Bradyrhizobium valentinum sp. nov., isolated from effective nodules of Lupinus mariae-josephae, a lupine endemic of basic-lime soils in Eastern Spain.</title>
        <authorList>
            <person name="Duran D."/>
            <person name="Rey L."/>
            <person name="Navarro A."/>
            <person name="Busquets A."/>
            <person name="Imperial J."/>
            <person name="Ruiz-Argueso T."/>
        </authorList>
    </citation>
    <scope>NUCLEOTIDE SEQUENCE [LARGE SCALE GENOMIC DNA]</scope>
    <source>
        <strain evidence="10 11">CCBAU 23086</strain>
    </source>
</reference>
<accession>A0A0R3MPM2</accession>
<evidence type="ECO:0000256" key="5">
    <source>
        <dbReference type="ARBA" id="ARBA00022448"/>
    </source>
</evidence>